<feature type="region of interest" description="Disordered" evidence="3">
    <location>
        <begin position="155"/>
        <end position="232"/>
    </location>
</feature>
<dbReference type="Pfam" id="PF00353">
    <property type="entry name" value="HemolysinCabind"/>
    <property type="match status" value="2"/>
</dbReference>
<feature type="chain" id="PRO_5046505548" description="Hemolysin-type calcium-binding repeat-containing protein" evidence="4">
    <location>
        <begin position="31"/>
        <end position="232"/>
    </location>
</feature>
<keyword evidence="4" id="KW-0732">Signal</keyword>
<dbReference type="EMBL" id="WVUH01000017">
    <property type="protein sequence ID" value="MBO4205201.1"/>
    <property type="molecule type" value="Genomic_DNA"/>
</dbReference>
<dbReference type="RefSeq" id="WP_307803707.1">
    <property type="nucleotide sequence ID" value="NZ_WVUH01000017.1"/>
</dbReference>
<evidence type="ECO:0008006" key="7">
    <source>
        <dbReference type="Google" id="ProtNLM"/>
    </source>
</evidence>
<sequence>MPRSRCLSGMGLTLLTTVCFGVVLAAPAEAATNGTAWAEVNIDAPDTVAFTAGIGRENNVVVSGGGGMITIDDAFPITPGPGCQQVPGDPTRVNCYVLDLEPYIEVDTLGWNDSITNNAPGQLSADGGAGNDIVNGGIGNDHLIGGDGADKLWGHGGDDWGSGDAGNDRVSGGEGNDTLFGGADDDLMYGSYGDDTLDAGPGNDRLDGGPNDTAAGDLCLGKDTDVKAGCER</sequence>
<dbReference type="InterPro" id="IPR050557">
    <property type="entry name" value="RTX_toxin/Mannuronan_C5-epim"/>
</dbReference>
<dbReference type="SUPFAM" id="SSF51120">
    <property type="entry name" value="beta-Roll"/>
    <property type="match status" value="1"/>
</dbReference>
<proteinExistence type="predicted"/>
<dbReference type="InterPro" id="IPR011049">
    <property type="entry name" value="Serralysin-like_metalloprot_C"/>
</dbReference>
<reference evidence="5 6" key="1">
    <citation type="submission" date="2019-12" db="EMBL/GenBank/DDBJ databases">
        <title>Whole genome sequencing of endophytic Actinobacterium Micromonospora sp. MPMI6T.</title>
        <authorList>
            <person name="Evv R."/>
            <person name="Podile A.R."/>
        </authorList>
    </citation>
    <scope>NUCLEOTIDE SEQUENCE [LARGE SCALE GENOMIC DNA]</scope>
    <source>
        <strain evidence="5 6">MPMI6</strain>
    </source>
</reference>
<evidence type="ECO:0000313" key="5">
    <source>
        <dbReference type="EMBL" id="MBO4205201.1"/>
    </source>
</evidence>
<gene>
    <name evidence="5" type="ORF">GSF22_04135</name>
</gene>
<dbReference type="PANTHER" id="PTHR38340">
    <property type="entry name" value="S-LAYER PROTEIN"/>
    <property type="match status" value="1"/>
</dbReference>
<organism evidence="5 6">
    <name type="scientific">Micromonospora echinofusca</name>
    <dbReference type="NCBI Taxonomy" id="47858"/>
    <lineage>
        <taxon>Bacteria</taxon>
        <taxon>Bacillati</taxon>
        <taxon>Actinomycetota</taxon>
        <taxon>Actinomycetes</taxon>
        <taxon>Micromonosporales</taxon>
        <taxon>Micromonosporaceae</taxon>
        <taxon>Micromonospora</taxon>
    </lineage>
</organism>
<keyword evidence="6" id="KW-1185">Reference proteome</keyword>
<feature type="compositionally biased region" description="Basic and acidic residues" evidence="3">
    <location>
        <begin position="220"/>
        <end position="232"/>
    </location>
</feature>
<evidence type="ECO:0000256" key="1">
    <source>
        <dbReference type="ARBA" id="ARBA00004613"/>
    </source>
</evidence>
<name>A0ABS3VKY8_MICEH</name>
<comment type="subcellular location">
    <subcellularLocation>
        <location evidence="1">Secreted</location>
    </subcellularLocation>
</comment>
<accession>A0ABS3VKY8</accession>
<feature type="signal peptide" evidence="4">
    <location>
        <begin position="1"/>
        <end position="30"/>
    </location>
</feature>
<evidence type="ECO:0000256" key="4">
    <source>
        <dbReference type="SAM" id="SignalP"/>
    </source>
</evidence>
<evidence type="ECO:0000256" key="3">
    <source>
        <dbReference type="SAM" id="MobiDB-lite"/>
    </source>
</evidence>
<keyword evidence="2" id="KW-0964">Secreted</keyword>
<dbReference type="InterPro" id="IPR001343">
    <property type="entry name" value="Hemolysn_Ca-bd"/>
</dbReference>
<evidence type="ECO:0000313" key="6">
    <source>
        <dbReference type="Proteomes" id="UP000823521"/>
    </source>
</evidence>
<evidence type="ECO:0000256" key="2">
    <source>
        <dbReference type="ARBA" id="ARBA00022525"/>
    </source>
</evidence>
<comment type="caution">
    <text evidence="5">The sequence shown here is derived from an EMBL/GenBank/DDBJ whole genome shotgun (WGS) entry which is preliminary data.</text>
</comment>
<dbReference type="PRINTS" id="PR00313">
    <property type="entry name" value="CABNDNGRPT"/>
</dbReference>
<protein>
    <recommendedName>
        <fullName evidence="7">Hemolysin-type calcium-binding repeat-containing protein</fullName>
    </recommendedName>
</protein>
<dbReference type="Proteomes" id="UP000823521">
    <property type="component" value="Unassembled WGS sequence"/>
</dbReference>
<dbReference type="PANTHER" id="PTHR38340:SF1">
    <property type="entry name" value="S-LAYER PROTEIN"/>
    <property type="match status" value="1"/>
</dbReference>
<dbReference type="Gene3D" id="2.150.10.10">
    <property type="entry name" value="Serralysin-like metalloprotease, C-terminal"/>
    <property type="match status" value="2"/>
</dbReference>